<keyword evidence="3 8" id="KW-0479">Metal-binding</keyword>
<evidence type="ECO:0000256" key="3">
    <source>
        <dbReference type="ARBA" id="ARBA00022723"/>
    </source>
</evidence>
<dbReference type="InterPro" id="IPR001952">
    <property type="entry name" value="Alkaline_phosphatase"/>
</dbReference>
<comment type="cofactor">
    <cofactor evidence="8">
        <name>Zn(2+)</name>
        <dbReference type="ChEBI" id="CHEBI:29105"/>
    </cofactor>
    <text evidence="8">Binds 2 Zn(2+) ions.</text>
</comment>
<evidence type="ECO:0000256" key="6">
    <source>
        <dbReference type="ARBA" id="ARBA00022842"/>
    </source>
</evidence>
<feature type="binding site" evidence="8">
    <location>
        <position position="407"/>
    </location>
    <ligand>
        <name>Zn(2+)</name>
        <dbReference type="ChEBI" id="CHEBI:29105"/>
        <label>2</label>
    </ligand>
</feature>
<dbReference type="GO" id="GO:0046872">
    <property type="term" value="F:metal ion binding"/>
    <property type="evidence" value="ECO:0007669"/>
    <property type="project" value="UniProtKB-KW"/>
</dbReference>
<evidence type="ECO:0000313" key="14">
    <source>
        <dbReference type="Proteomes" id="UP000824190"/>
    </source>
</evidence>
<keyword evidence="9" id="KW-1015">Disulfide bond</keyword>
<feature type="binding site" evidence="8">
    <location>
        <position position="473"/>
    </location>
    <ligand>
        <name>Zn(2+)</name>
        <dbReference type="ChEBI" id="CHEBI:29105"/>
        <label>2</label>
    </ligand>
</feature>
<evidence type="ECO:0000256" key="11">
    <source>
        <dbReference type="SAM" id="MobiDB-lite"/>
    </source>
</evidence>
<accession>A0A9D1RP93</accession>
<feature type="chain" id="PRO_5039576804" evidence="12">
    <location>
        <begin position="24"/>
        <end position="511"/>
    </location>
</feature>
<feature type="binding site" evidence="8">
    <location>
        <position position="87"/>
    </location>
    <ligand>
        <name>Zn(2+)</name>
        <dbReference type="ChEBI" id="CHEBI:29105"/>
        <label>2</label>
    </ligand>
</feature>
<feature type="binding site" evidence="8">
    <location>
        <position position="188"/>
    </location>
    <ligand>
        <name>Mg(2+)</name>
        <dbReference type="ChEBI" id="CHEBI:18420"/>
    </ligand>
</feature>
<dbReference type="InterPro" id="IPR017850">
    <property type="entry name" value="Alkaline_phosphatase_core_sf"/>
</dbReference>
<evidence type="ECO:0000256" key="5">
    <source>
        <dbReference type="ARBA" id="ARBA00022833"/>
    </source>
</evidence>
<evidence type="ECO:0000256" key="12">
    <source>
        <dbReference type="SAM" id="SignalP"/>
    </source>
</evidence>
<dbReference type="Gene3D" id="3.40.720.10">
    <property type="entry name" value="Alkaline Phosphatase, subunit A"/>
    <property type="match status" value="1"/>
</dbReference>
<dbReference type="AlphaFoldDB" id="A0A9D1RP93"/>
<organism evidence="13 14">
    <name type="scientific">Candidatus Corynebacterium avicola</name>
    <dbReference type="NCBI Taxonomy" id="2838527"/>
    <lineage>
        <taxon>Bacteria</taxon>
        <taxon>Bacillati</taxon>
        <taxon>Actinomycetota</taxon>
        <taxon>Actinomycetes</taxon>
        <taxon>Mycobacteriales</taxon>
        <taxon>Corynebacteriaceae</taxon>
        <taxon>Corynebacterium</taxon>
    </lineage>
</organism>
<feature type="region of interest" description="Disordered" evidence="11">
    <location>
        <begin position="27"/>
        <end position="65"/>
    </location>
</feature>
<dbReference type="Pfam" id="PF00245">
    <property type="entry name" value="Alk_phosphatase"/>
    <property type="match status" value="1"/>
</dbReference>
<evidence type="ECO:0000256" key="8">
    <source>
        <dbReference type="PIRSR" id="PIRSR601952-2"/>
    </source>
</evidence>
<sequence length="511" mass="53564">MKNTRIPRTALAALGAVSLIATAAACSDSDADDSGSGNGAPELQSRAAEGDITENGGARRLDGDQGDYVRDAVDATGAKNVILLVGDGMGDSEITAARNYAEGAAGEFKGIDALPVTGQYTHYALNEDGTPNYVTDSAASGTAWATGTKSYNGAIGVDIHGESQTNLIEKAKEAGLATGNVSTAEIQDATPAVQAAHVEQRKCYGPEDTEECGDDLLDKGGKGSISEQYLESRADITLGGGAESFGQTAKAGDYEGKTLLEQAEELGYQLPTNAEELDGISEANQDNPVLGLFSDGNMPVRWEGETATQKGYLEDAQECTDNEERTDDIPTLASMTDKAINLLGENEDGAENGFFLQVEGASIDKEDHAANPCGQIGETVDLDEATQKALEFAEEDGETLVLVTADHAHTSQIIGDFSEEDIQDIADEQDISFDEAAETVYPGLSSRLVTREGAEMLIGYGQSENADYQDQGHTGSQLRIAAYGPSAANVSGLTDQTDLHFTIEDALGIGE</sequence>
<dbReference type="GO" id="GO:0004035">
    <property type="term" value="F:alkaline phosphatase activity"/>
    <property type="evidence" value="ECO:0007669"/>
    <property type="project" value="UniProtKB-EC"/>
</dbReference>
<keyword evidence="2" id="KW-0597">Phosphoprotein</keyword>
<reference evidence="13" key="2">
    <citation type="submission" date="2021-04" db="EMBL/GenBank/DDBJ databases">
        <authorList>
            <person name="Gilroy R."/>
        </authorList>
    </citation>
    <scope>NUCLEOTIDE SEQUENCE</scope>
    <source>
        <strain evidence="13">CHK32-1732</strain>
    </source>
</reference>
<dbReference type="PRINTS" id="PR00113">
    <property type="entry name" value="ALKPHPHTASE"/>
</dbReference>
<feature type="binding site" evidence="8">
    <location>
        <position position="368"/>
    </location>
    <ligand>
        <name>Zn(2+)</name>
        <dbReference type="ChEBI" id="CHEBI:29105"/>
        <label>2</label>
    </ligand>
</feature>
<feature type="binding site" evidence="8">
    <location>
        <position position="359"/>
    </location>
    <ligand>
        <name>Mg(2+)</name>
        <dbReference type="ChEBI" id="CHEBI:18420"/>
    </ligand>
</feature>
<dbReference type="PROSITE" id="PS00123">
    <property type="entry name" value="ALKALINE_PHOSPHATASE"/>
    <property type="match status" value="1"/>
</dbReference>
<feature type="active site" description="Phosphoserine intermediate" evidence="7">
    <location>
        <position position="137"/>
    </location>
</feature>
<evidence type="ECO:0000256" key="1">
    <source>
        <dbReference type="ARBA" id="ARBA00005984"/>
    </source>
</evidence>
<evidence type="ECO:0000256" key="2">
    <source>
        <dbReference type="ARBA" id="ARBA00022553"/>
    </source>
</evidence>
<evidence type="ECO:0000256" key="7">
    <source>
        <dbReference type="PIRSR" id="PIRSR601952-1"/>
    </source>
</evidence>
<evidence type="ECO:0000256" key="9">
    <source>
        <dbReference type="PIRSR" id="PIRSR601952-3"/>
    </source>
</evidence>
<dbReference type="SUPFAM" id="SSF53649">
    <property type="entry name" value="Alkaline phosphatase-like"/>
    <property type="match status" value="1"/>
</dbReference>
<dbReference type="PANTHER" id="PTHR11596">
    <property type="entry name" value="ALKALINE PHOSPHATASE"/>
    <property type="match status" value="1"/>
</dbReference>
<keyword evidence="12" id="KW-0732">Signal</keyword>
<comment type="cofactor">
    <cofactor evidence="8">
        <name>Mg(2+)</name>
        <dbReference type="ChEBI" id="CHEBI:18420"/>
    </cofactor>
    <text evidence="8">Binds 1 Mg(2+) ion.</text>
</comment>
<feature type="binding site" evidence="8">
    <location>
        <position position="406"/>
    </location>
    <ligand>
        <name>Zn(2+)</name>
        <dbReference type="ChEBI" id="CHEBI:29105"/>
        <label>2</label>
    </ligand>
</feature>
<evidence type="ECO:0000256" key="10">
    <source>
        <dbReference type="RuleBase" id="RU003946"/>
    </source>
</evidence>
<comment type="caution">
    <text evidence="13">The sequence shown here is derived from an EMBL/GenBank/DDBJ whole genome shotgun (WGS) entry which is preliminary data.</text>
</comment>
<dbReference type="SMART" id="SM00098">
    <property type="entry name" value="alkPPc"/>
    <property type="match status" value="1"/>
</dbReference>
<feature type="binding site" evidence="8">
    <location>
        <position position="364"/>
    </location>
    <ligand>
        <name>Zn(2+)</name>
        <dbReference type="ChEBI" id="CHEBI:29105"/>
        <label>2</label>
    </ligand>
</feature>
<proteinExistence type="inferred from homology"/>
<feature type="binding site" evidence="8">
    <location>
        <position position="190"/>
    </location>
    <ligand>
        <name>Mg(2+)</name>
        <dbReference type="ChEBI" id="CHEBI:18420"/>
    </ligand>
</feature>
<protein>
    <submittedName>
        <fullName evidence="13">Alkaline phosphatase</fullName>
        <ecNumber evidence="13">3.1.3.1</ecNumber>
    </submittedName>
</protein>
<feature type="disulfide bond" evidence="9">
    <location>
        <begin position="319"/>
        <end position="373"/>
    </location>
</feature>
<dbReference type="CDD" id="cd16012">
    <property type="entry name" value="ALP"/>
    <property type="match status" value="1"/>
</dbReference>
<dbReference type="EC" id="3.1.3.1" evidence="13"/>
<name>A0A9D1RP93_9CORY</name>
<dbReference type="NCBIfam" id="NF007810">
    <property type="entry name" value="PRK10518.1"/>
    <property type="match status" value="1"/>
</dbReference>
<evidence type="ECO:0000256" key="4">
    <source>
        <dbReference type="ARBA" id="ARBA00022801"/>
    </source>
</evidence>
<feature type="signal peptide" evidence="12">
    <location>
        <begin position="1"/>
        <end position="23"/>
    </location>
</feature>
<dbReference type="PANTHER" id="PTHR11596:SF5">
    <property type="entry name" value="ALKALINE PHOSPHATASE"/>
    <property type="match status" value="1"/>
</dbReference>
<feature type="binding site" evidence="8">
    <location>
        <position position="87"/>
    </location>
    <ligand>
        <name>Mg(2+)</name>
        <dbReference type="ChEBI" id="CHEBI:18420"/>
    </ligand>
</feature>
<gene>
    <name evidence="13" type="primary">phoA</name>
    <name evidence="13" type="ORF">H9870_00690</name>
</gene>
<keyword evidence="5 8" id="KW-0862">Zinc</keyword>
<dbReference type="PROSITE" id="PS51257">
    <property type="entry name" value="PROKAR_LIPOPROTEIN"/>
    <property type="match status" value="1"/>
</dbReference>
<dbReference type="Proteomes" id="UP000824190">
    <property type="component" value="Unassembled WGS sequence"/>
</dbReference>
<comment type="similarity">
    <text evidence="1 10">Belongs to the alkaline phosphatase family.</text>
</comment>
<keyword evidence="6 8" id="KW-0460">Magnesium</keyword>
<dbReference type="EMBL" id="DXGC01000007">
    <property type="protein sequence ID" value="HIW90176.1"/>
    <property type="molecule type" value="Genomic_DNA"/>
</dbReference>
<dbReference type="InterPro" id="IPR018299">
    <property type="entry name" value="Alkaline_phosphatase_AS"/>
</dbReference>
<reference evidence="13" key="1">
    <citation type="journal article" date="2021" name="PeerJ">
        <title>Extensive microbial diversity within the chicken gut microbiome revealed by metagenomics and culture.</title>
        <authorList>
            <person name="Gilroy R."/>
            <person name="Ravi A."/>
            <person name="Getino M."/>
            <person name="Pursley I."/>
            <person name="Horton D.L."/>
            <person name="Alikhan N.F."/>
            <person name="Baker D."/>
            <person name="Gharbi K."/>
            <person name="Hall N."/>
            <person name="Watson M."/>
            <person name="Adriaenssens E.M."/>
            <person name="Foster-Nyarko E."/>
            <person name="Jarju S."/>
            <person name="Secka A."/>
            <person name="Antonio M."/>
            <person name="Oren A."/>
            <person name="Chaudhuri R.R."/>
            <person name="La Ragione R."/>
            <person name="Hildebrand F."/>
            <person name="Pallen M.J."/>
        </authorList>
    </citation>
    <scope>NUCLEOTIDE SEQUENCE</scope>
    <source>
        <strain evidence="13">CHK32-1732</strain>
    </source>
</reference>
<evidence type="ECO:0000313" key="13">
    <source>
        <dbReference type="EMBL" id="HIW90176.1"/>
    </source>
</evidence>
<keyword evidence="4 13" id="KW-0378">Hydrolase</keyword>
<feature type="disulfide bond" evidence="9">
    <location>
        <begin position="203"/>
        <end position="212"/>
    </location>
</feature>